<evidence type="ECO:0000256" key="1">
    <source>
        <dbReference type="ARBA" id="ARBA00010746"/>
    </source>
</evidence>
<sequence length="199" mass="21610">MSSLSTAILPSGCVRNYTPPPDTEEPWFQNVICNANDNTLILHCYVQDVLAGENQTVYEVARANITSNSPTSFGLVLVVDDRITAEPDYYSEEIGRVQGVVTSADLEVRALSMNLNFVFTTGGFNGSTISVMGRNQITNEQRELAVVGGTGVFRFARGYAITSTYYFDPEMAEYGVLEYTFYVSTGSSSSSSMGVHAGV</sequence>
<comment type="caution">
    <text evidence="5">The sequence shown here is derived from an EMBL/GenBank/DDBJ whole genome shotgun (WGS) entry which is preliminary data.</text>
</comment>
<evidence type="ECO:0000256" key="3">
    <source>
        <dbReference type="ARBA" id="ARBA00022525"/>
    </source>
</evidence>
<comment type="function">
    <text evidence="4">Dirigent proteins impart stereoselectivity on the phenoxy radical-coupling reaction, yielding optically active lignans from two molecules of coniferyl alcohol in the biosynthesis of lignans, flavonolignans, and alkaloids and thus plays a central role in plant secondary metabolism.</text>
</comment>
<keyword evidence="6" id="KW-1185">Reference proteome</keyword>
<comment type="subunit">
    <text evidence="2 4">Homodimer.</text>
</comment>
<accession>A0AAE1WYA8</accession>
<evidence type="ECO:0000256" key="2">
    <source>
        <dbReference type="ARBA" id="ARBA00011738"/>
    </source>
</evidence>
<dbReference type="InterPro" id="IPR044859">
    <property type="entry name" value="Allene_oxi_cyc_Dirigent"/>
</dbReference>
<dbReference type="Gene3D" id="2.40.480.10">
    <property type="entry name" value="Allene oxide cyclase-like"/>
    <property type="match status" value="1"/>
</dbReference>
<protein>
    <recommendedName>
        <fullName evidence="4">Dirigent protein</fullName>
    </recommendedName>
</protein>
<proteinExistence type="inferred from homology"/>
<dbReference type="Proteomes" id="UP001289374">
    <property type="component" value="Unassembled WGS sequence"/>
</dbReference>
<evidence type="ECO:0000313" key="6">
    <source>
        <dbReference type="Proteomes" id="UP001289374"/>
    </source>
</evidence>
<dbReference type="PANTHER" id="PTHR21495">
    <property type="entry name" value="NUCLEOPORIN-RELATED"/>
    <property type="match status" value="1"/>
</dbReference>
<gene>
    <name evidence="5" type="ORF">Sango_0926500</name>
</gene>
<evidence type="ECO:0000313" key="5">
    <source>
        <dbReference type="EMBL" id="KAK4401858.1"/>
    </source>
</evidence>
<evidence type="ECO:0000256" key="4">
    <source>
        <dbReference type="RuleBase" id="RU363099"/>
    </source>
</evidence>
<keyword evidence="4" id="KW-0052">Apoplast</keyword>
<dbReference type="AlphaFoldDB" id="A0AAE1WYA8"/>
<dbReference type="Pfam" id="PF03018">
    <property type="entry name" value="Dirigent"/>
    <property type="match status" value="1"/>
</dbReference>
<keyword evidence="3 4" id="KW-0964">Secreted</keyword>
<comment type="similarity">
    <text evidence="1 4">Belongs to the plant dirigent protein family.</text>
</comment>
<dbReference type="GO" id="GO:0009699">
    <property type="term" value="P:phenylpropanoid biosynthetic process"/>
    <property type="evidence" value="ECO:0007669"/>
    <property type="project" value="UniProtKB-ARBA"/>
</dbReference>
<dbReference type="InterPro" id="IPR004265">
    <property type="entry name" value="Dirigent"/>
</dbReference>
<name>A0AAE1WYA8_9LAMI</name>
<reference evidence="5" key="1">
    <citation type="submission" date="2020-06" db="EMBL/GenBank/DDBJ databases">
        <authorList>
            <person name="Li T."/>
            <person name="Hu X."/>
            <person name="Zhang T."/>
            <person name="Song X."/>
            <person name="Zhang H."/>
            <person name="Dai N."/>
            <person name="Sheng W."/>
            <person name="Hou X."/>
            <person name="Wei L."/>
        </authorList>
    </citation>
    <scope>NUCLEOTIDE SEQUENCE</scope>
    <source>
        <strain evidence="5">K16</strain>
        <tissue evidence="5">Leaf</tissue>
    </source>
</reference>
<dbReference type="EMBL" id="JACGWL010000005">
    <property type="protein sequence ID" value="KAK4401858.1"/>
    <property type="molecule type" value="Genomic_DNA"/>
</dbReference>
<reference evidence="5" key="2">
    <citation type="journal article" date="2024" name="Plant">
        <title>Genomic evolution and insights into agronomic trait innovations of Sesamum species.</title>
        <authorList>
            <person name="Miao H."/>
            <person name="Wang L."/>
            <person name="Qu L."/>
            <person name="Liu H."/>
            <person name="Sun Y."/>
            <person name="Le M."/>
            <person name="Wang Q."/>
            <person name="Wei S."/>
            <person name="Zheng Y."/>
            <person name="Lin W."/>
            <person name="Duan Y."/>
            <person name="Cao H."/>
            <person name="Xiong S."/>
            <person name="Wang X."/>
            <person name="Wei L."/>
            <person name="Li C."/>
            <person name="Ma Q."/>
            <person name="Ju M."/>
            <person name="Zhao R."/>
            <person name="Li G."/>
            <person name="Mu C."/>
            <person name="Tian Q."/>
            <person name="Mei H."/>
            <person name="Zhang T."/>
            <person name="Gao T."/>
            <person name="Zhang H."/>
        </authorList>
    </citation>
    <scope>NUCLEOTIDE SEQUENCE</scope>
    <source>
        <strain evidence="5">K16</strain>
    </source>
</reference>
<dbReference type="GO" id="GO:0048046">
    <property type="term" value="C:apoplast"/>
    <property type="evidence" value="ECO:0007669"/>
    <property type="project" value="UniProtKB-SubCell"/>
</dbReference>
<comment type="subcellular location">
    <subcellularLocation>
        <location evidence="4">Secreted</location>
        <location evidence="4">Extracellular space</location>
        <location evidence="4">Apoplast</location>
    </subcellularLocation>
</comment>
<organism evidence="5 6">
    <name type="scientific">Sesamum angolense</name>
    <dbReference type="NCBI Taxonomy" id="2727404"/>
    <lineage>
        <taxon>Eukaryota</taxon>
        <taxon>Viridiplantae</taxon>
        <taxon>Streptophyta</taxon>
        <taxon>Embryophyta</taxon>
        <taxon>Tracheophyta</taxon>
        <taxon>Spermatophyta</taxon>
        <taxon>Magnoliopsida</taxon>
        <taxon>eudicotyledons</taxon>
        <taxon>Gunneridae</taxon>
        <taxon>Pentapetalae</taxon>
        <taxon>asterids</taxon>
        <taxon>lamiids</taxon>
        <taxon>Lamiales</taxon>
        <taxon>Pedaliaceae</taxon>
        <taxon>Sesamum</taxon>
    </lineage>
</organism>